<gene>
    <name evidence="4" type="ORF">MTX78_16940</name>
</gene>
<dbReference type="Pfam" id="PF00722">
    <property type="entry name" value="Glyco_hydro_16"/>
    <property type="match status" value="1"/>
</dbReference>
<sequence>MKTRFLLVMLMSMVTFPAVLMGQCKLDYSNYHIAFQDNFDTYTSVAEVGNNWKFVEAPGSYDGWGNEYYDQNQVSLQPGGILRLTANRVPSFNDPSGKIDLFNSQVRTLDYVSGKLESKVYLDPGTWAGNPGGFTYGMFEIRCKLPTADNGTWPTFWLYSGPTEIDVIDNLRLNPARELYSNVIDWHGINLSKTNKDDYKYACGIQANKLNWDDLSTGFNTYTVVWTPSRVTFFFNGRESHTIDASQVKTHPHPATIIASLQMRRWSGVNQAQMDIDYIRVYKPNNNNYNQLYKSSSEFVNHNVSAVAPSLPGVHAAAGSLVTNPNNANEVFYRGTDDKLYFAEKHLNNQWSIETLPHSSADTNDRVSGDVTFNASYGIVTYRGYDNHVQFFGRHQGWYHRYVEQRPVEQVNDEPGSLTNAANGDIYFVGQDNKIHRFVGENWIHEVLPYTYGSTGGFLNPADYVLGDIIVDRSSTIFYKGFDNRLQVFFLDGNGVYTHSWIDDDFNTIANTVSAKPYSITIGDNGRIYYIGADDKIHQFVYEFGDWHPSLIPHNYNAPSLGMADADKAKSNIAWDNFHQRLEYGGYDGRIQFFQRYNGSWHHSWVDDYWSTDEFSTFSNIQGNVNRYASLSINSAGLLFYCNKDNQLRYFQYEPCEKLNPVSGSTFNLMGELQPLL</sequence>
<evidence type="ECO:0000256" key="1">
    <source>
        <dbReference type="ARBA" id="ARBA00006865"/>
    </source>
</evidence>
<feature type="chain" id="PRO_5045306526" evidence="2">
    <location>
        <begin position="22"/>
        <end position="677"/>
    </location>
</feature>
<evidence type="ECO:0000313" key="4">
    <source>
        <dbReference type="EMBL" id="UOG73800.1"/>
    </source>
</evidence>
<keyword evidence="5" id="KW-1185">Reference proteome</keyword>
<evidence type="ECO:0000313" key="5">
    <source>
        <dbReference type="Proteomes" id="UP000831113"/>
    </source>
</evidence>
<organism evidence="4 5">
    <name type="scientific">Hymenobacter tibetensis</name>
    <dbReference type="NCBI Taxonomy" id="497967"/>
    <lineage>
        <taxon>Bacteria</taxon>
        <taxon>Pseudomonadati</taxon>
        <taxon>Bacteroidota</taxon>
        <taxon>Cytophagia</taxon>
        <taxon>Cytophagales</taxon>
        <taxon>Hymenobacteraceae</taxon>
        <taxon>Hymenobacter</taxon>
    </lineage>
</organism>
<proteinExistence type="inferred from homology"/>
<dbReference type="InterPro" id="IPR000757">
    <property type="entry name" value="Beta-glucanase-like"/>
</dbReference>
<dbReference type="InterPro" id="IPR013320">
    <property type="entry name" value="ConA-like_dom_sf"/>
</dbReference>
<protein>
    <submittedName>
        <fullName evidence="4">Family 16 glycosylhydrolase</fullName>
    </submittedName>
</protein>
<dbReference type="PANTHER" id="PTHR10963">
    <property type="entry name" value="GLYCOSYL HYDROLASE-RELATED"/>
    <property type="match status" value="1"/>
</dbReference>
<feature type="signal peptide" evidence="2">
    <location>
        <begin position="1"/>
        <end position="21"/>
    </location>
</feature>
<dbReference type="Gene3D" id="2.60.120.200">
    <property type="match status" value="1"/>
</dbReference>
<dbReference type="InterPro" id="IPR050546">
    <property type="entry name" value="Glycosyl_Hydrlase_16"/>
</dbReference>
<evidence type="ECO:0000259" key="3">
    <source>
        <dbReference type="PROSITE" id="PS51762"/>
    </source>
</evidence>
<dbReference type="Proteomes" id="UP000831113">
    <property type="component" value="Chromosome"/>
</dbReference>
<dbReference type="SUPFAM" id="SSF89372">
    <property type="entry name" value="Fucose-specific lectin"/>
    <property type="match status" value="1"/>
</dbReference>
<comment type="similarity">
    <text evidence="1">Belongs to the glycosyl hydrolase 16 family.</text>
</comment>
<dbReference type="PANTHER" id="PTHR10963:SF55">
    <property type="entry name" value="GLYCOSIDE HYDROLASE FAMILY 16 PROTEIN"/>
    <property type="match status" value="1"/>
</dbReference>
<keyword evidence="2" id="KW-0732">Signal</keyword>
<dbReference type="CDD" id="cd08023">
    <property type="entry name" value="GH16_laminarinase_like"/>
    <property type="match status" value="1"/>
</dbReference>
<dbReference type="Gene3D" id="2.120.10.70">
    <property type="entry name" value="Fucose-specific lectin"/>
    <property type="match status" value="1"/>
</dbReference>
<name>A0ABY4CX89_9BACT</name>
<dbReference type="EMBL" id="CP094669">
    <property type="protein sequence ID" value="UOG73800.1"/>
    <property type="molecule type" value="Genomic_DNA"/>
</dbReference>
<reference evidence="4 5" key="1">
    <citation type="submission" date="2022-03" db="EMBL/GenBank/DDBJ databases">
        <title>Hymenobactersp. isolated from the air.</title>
        <authorList>
            <person name="Won M."/>
            <person name="Kwon S.-W."/>
        </authorList>
    </citation>
    <scope>NUCLEOTIDE SEQUENCE [LARGE SCALE GENOMIC DNA]</scope>
    <source>
        <strain evidence="4 5">KACC 21982</strain>
    </source>
</reference>
<evidence type="ECO:0000256" key="2">
    <source>
        <dbReference type="SAM" id="SignalP"/>
    </source>
</evidence>
<dbReference type="PROSITE" id="PS51762">
    <property type="entry name" value="GH16_2"/>
    <property type="match status" value="1"/>
</dbReference>
<feature type="domain" description="GH16" evidence="3">
    <location>
        <begin position="62"/>
        <end position="287"/>
    </location>
</feature>
<dbReference type="SUPFAM" id="SSF49899">
    <property type="entry name" value="Concanavalin A-like lectins/glucanases"/>
    <property type="match status" value="1"/>
</dbReference>
<dbReference type="RefSeq" id="WP_243796745.1">
    <property type="nucleotide sequence ID" value="NZ_CP094669.1"/>
</dbReference>
<accession>A0ABY4CX89</accession>